<accession>A0A8J3ELT3</accession>
<reference evidence="2" key="2">
    <citation type="submission" date="2020-09" db="EMBL/GenBank/DDBJ databases">
        <authorList>
            <person name="Sun Q."/>
            <person name="Zhou Y."/>
        </authorList>
    </citation>
    <scope>NUCLEOTIDE SEQUENCE</scope>
    <source>
        <strain evidence="2">CGMCC 1.12777</strain>
    </source>
</reference>
<organism evidence="2 3">
    <name type="scientific">Pullulanibacillus pueri</name>
    <dbReference type="NCBI Taxonomy" id="1437324"/>
    <lineage>
        <taxon>Bacteria</taxon>
        <taxon>Bacillati</taxon>
        <taxon>Bacillota</taxon>
        <taxon>Bacilli</taxon>
        <taxon>Bacillales</taxon>
        <taxon>Sporolactobacillaceae</taxon>
        <taxon>Pullulanibacillus</taxon>
    </lineage>
</organism>
<feature type="domain" description="Spore coat protein X/V" evidence="1">
    <location>
        <begin position="34"/>
        <end position="89"/>
    </location>
</feature>
<dbReference type="Proteomes" id="UP000656813">
    <property type="component" value="Unassembled WGS sequence"/>
</dbReference>
<dbReference type="GO" id="GO:0031160">
    <property type="term" value="C:spore wall"/>
    <property type="evidence" value="ECO:0007669"/>
    <property type="project" value="InterPro"/>
</dbReference>
<reference evidence="2" key="1">
    <citation type="journal article" date="2014" name="Int. J. Syst. Evol. Microbiol.">
        <title>Complete genome sequence of Corynebacterium casei LMG S-19264T (=DSM 44701T), isolated from a smear-ripened cheese.</title>
        <authorList>
            <consortium name="US DOE Joint Genome Institute (JGI-PGF)"/>
            <person name="Walter F."/>
            <person name="Albersmeier A."/>
            <person name="Kalinowski J."/>
            <person name="Ruckert C."/>
        </authorList>
    </citation>
    <scope>NUCLEOTIDE SEQUENCE</scope>
    <source>
        <strain evidence="2">CGMCC 1.12777</strain>
    </source>
</reference>
<dbReference type="AlphaFoldDB" id="A0A8J3ELT3"/>
<dbReference type="Pfam" id="PF07552">
    <property type="entry name" value="Coat_X"/>
    <property type="match status" value="2"/>
</dbReference>
<dbReference type="GO" id="GO:0030435">
    <property type="term" value="P:sporulation resulting in formation of a cellular spore"/>
    <property type="evidence" value="ECO:0007669"/>
    <property type="project" value="InterPro"/>
</dbReference>
<keyword evidence="2" id="KW-0946">Virion</keyword>
<keyword evidence="2" id="KW-0167">Capsid protein</keyword>
<dbReference type="RefSeq" id="WP_188497021.1">
    <property type="nucleotide sequence ID" value="NZ_BMFV01000011.1"/>
</dbReference>
<proteinExistence type="predicted"/>
<dbReference type="InterPro" id="IPR011428">
    <property type="entry name" value="Spore_coat_X/V"/>
</dbReference>
<name>A0A8J3ELT3_9BACL</name>
<feature type="domain" description="Spore coat protein X/V" evidence="1">
    <location>
        <begin position="98"/>
        <end position="155"/>
    </location>
</feature>
<protein>
    <submittedName>
        <fullName evidence="2">Spore coat protein X</fullName>
    </submittedName>
</protein>
<keyword evidence="3" id="KW-1185">Reference proteome</keyword>
<evidence type="ECO:0000313" key="3">
    <source>
        <dbReference type="Proteomes" id="UP000656813"/>
    </source>
</evidence>
<comment type="caution">
    <text evidence="2">The sequence shown here is derived from an EMBL/GenBank/DDBJ whole genome shotgun (WGS) entry which is preliminary data.</text>
</comment>
<gene>
    <name evidence="2" type="ORF">GCM10007096_17460</name>
</gene>
<evidence type="ECO:0000259" key="1">
    <source>
        <dbReference type="Pfam" id="PF07552"/>
    </source>
</evidence>
<evidence type="ECO:0000313" key="2">
    <source>
        <dbReference type="EMBL" id="GGH80686.1"/>
    </source>
</evidence>
<dbReference type="EMBL" id="BMFV01000011">
    <property type="protein sequence ID" value="GGH80686.1"/>
    <property type="molecule type" value="Genomic_DNA"/>
</dbReference>
<sequence>MSLFNETNYSDCHETKRWSALDDCRHPLESDPTVGQNGEQVSATSQTNDETIIVKDSCDIEVTTRSTEVAVNIQLALQVAIAVILEVSIASDDSFDQDQVLQDLLQLTVTRQSNRQKTIIENSRGVRVSTTDTDVAVTAQIAIQILVAILIIIDIL</sequence>